<keyword evidence="4" id="KW-0349">Heme</keyword>
<dbReference type="SMART" id="SM00665">
    <property type="entry name" value="B561"/>
    <property type="match status" value="1"/>
</dbReference>
<accession>A0A1I7RU26</accession>
<gene>
    <name evidence="13" type="ORF">BXYJ_LOCUS15661</name>
</gene>
<dbReference type="EMBL" id="CAJFCV020000006">
    <property type="protein sequence ID" value="CAG9132003.1"/>
    <property type="molecule type" value="Genomic_DNA"/>
</dbReference>
<dbReference type="GO" id="GO:0016491">
    <property type="term" value="F:oxidoreductase activity"/>
    <property type="evidence" value="ECO:0007669"/>
    <property type="project" value="InterPro"/>
</dbReference>
<evidence type="ECO:0000313" key="17">
    <source>
        <dbReference type="WBParaSite" id="BXY_0423300.1"/>
    </source>
</evidence>
<keyword evidence="9" id="KW-0408">Iron</keyword>
<dbReference type="Gene3D" id="1.20.120.1770">
    <property type="match status" value="1"/>
</dbReference>
<feature type="transmembrane region" description="Helical" evidence="11">
    <location>
        <begin position="177"/>
        <end position="198"/>
    </location>
</feature>
<dbReference type="Proteomes" id="UP000582659">
    <property type="component" value="Unassembled WGS sequence"/>
</dbReference>
<dbReference type="eggNOG" id="KOG1619">
    <property type="taxonomic scope" value="Eukaryota"/>
</dbReference>
<dbReference type="PROSITE" id="PS50939">
    <property type="entry name" value="CYTOCHROME_B561"/>
    <property type="match status" value="1"/>
</dbReference>
<keyword evidence="8 11" id="KW-1133">Transmembrane helix</keyword>
<feature type="transmembrane region" description="Helical" evidence="11">
    <location>
        <begin position="54"/>
        <end position="78"/>
    </location>
</feature>
<evidence type="ECO:0000256" key="8">
    <source>
        <dbReference type="ARBA" id="ARBA00022989"/>
    </source>
</evidence>
<proteinExistence type="predicted"/>
<dbReference type="InterPro" id="IPR043205">
    <property type="entry name" value="CYB561/CYBRD1-like"/>
</dbReference>
<dbReference type="Pfam" id="PF03188">
    <property type="entry name" value="Cytochrom_B561"/>
    <property type="match status" value="1"/>
</dbReference>
<reference evidence="17" key="1">
    <citation type="submission" date="2016-11" db="UniProtKB">
        <authorList>
            <consortium name="WormBaseParasite"/>
        </authorList>
    </citation>
    <scope>IDENTIFICATION</scope>
</reference>
<feature type="transmembrane region" description="Helical" evidence="11">
    <location>
        <begin position="135"/>
        <end position="157"/>
    </location>
</feature>
<dbReference type="PANTHER" id="PTHR10106:SF0">
    <property type="entry name" value="LD36721P"/>
    <property type="match status" value="1"/>
</dbReference>
<dbReference type="Proteomes" id="UP000659654">
    <property type="component" value="Unassembled WGS sequence"/>
</dbReference>
<dbReference type="GO" id="GO:0016020">
    <property type="term" value="C:membrane"/>
    <property type="evidence" value="ECO:0007669"/>
    <property type="project" value="UniProtKB-SubCell"/>
</dbReference>
<feature type="transmembrane region" description="Helical" evidence="11">
    <location>
        <begin position="90"/>
        <end position="110"/>
    </location>
</feature>
<keyword evidence="3" id="KW-0813">Transport</keyword>
<organism evidence="15 17">
    <name type="scientific">Bursaphelenchus xylophilus</name>
    <name type="common">Pinewood nematode worm</name>
    <name type="synonym">Aphelenchoides xylophilus</name>
    <dbReference type="NCBI Taxonomy" id="6326"/>
    <lineage>
        <taxon>Eukaryota</taxon>
        <taxon>Metazoa</taxon>
        <taxon>Ecdysozoa</taxon>
        <taxon>Nematoda</taxon>
        <taxon>Chromadorea</taxon>
        <taxon>Rhabditida</taxon>
        <taxon>Tylenchina</taxon>
        <taxon>Tylenchomorpha</taxon>
        <taxon>Aphelenchoidea</taxon>
        <taxon>Aphelenchoididae</taxon>
        <taxon>Bursaphelenchus</taxon>
    </lineage>
</organism>
<feature type="domain" description="Cytochrome b561" evidence="12">
    <location>
        <begin position="21"/>
        <end position="231"/>
    </location>
</feature>
<comment type="cofactor">
    <cofactor evidence="1">
        <name>heme b</name>
        <dbReference type="ChEBI" id="CHEBI:60344"/>
    </cofactor>
</comment>
<keyword evidence="7" id="KW-0249">Electron transport</keyword>
<dbReference type="InterPro" id="IPR006593">
    <property type="entry name" value="Cyt_b561/ferric_Rdtase_TM"/>
</dbReference>
<feature type="transmembrane region" description="Helical" evidence="11">
    <location>
        <begin position="210"/>
        <end position="230"/>
    </location>
</feature>
<keyword evidence="5 11" id="KW-0812">Transmembrane</keyword>
<evidence type="ECO:0000313" key="14">
    <source>
        <dbReference type="EMBL" id="CAG9132003.1"/>
    </source>
</evidence>
<evidence type="ECO:0000256" key="10">
    <source>
        <dbReference type="ARBA" id="ARBA00023136"/>
    </source>
</evidence>
<protein>
    <submittedName>
        <fullName evidence="13">(pine wood nematode) hypothetical protein</fullName>
    </submittedName>
    <submittedName>
        <fullName evidence="17">Cytochrome b561 domain-containing protein</fullName>
    </submittedName>
</protein>
<evidence type="ECO:0000256" key="11">
    <source>
        <dbReference type="SAM" id="Phobius"/>
    </source>
</evidence>
<feature type="transmembrane region" description="Helical" evidence="11">
    <location>
        <begin position="12"/>
        <end position="34"/>
    </location>
</feature>
<keyword evidence="16" id="KW-1185">Reference proteome</keyword>
<evidence type="ECO:0000256" key="2">
    <source>
        <dbReference type="ARBA" id="ARBA00004141"/>
    </source>
</evidence>
<evidence type="ECO:0000256" key="3">
    <source>
        <dbReference type="ARBA" id="ARBA00022448"/>
    </source>
</evidence>
<evidence type="ECO:0000256" key="7">
    <source>
        <dbReference type="ARBA" id="ARBA00022982"/>
    </source>
</evidence>
<dbReference type="WBParaSite" id="BXY_0423300.1">
    <property type="protein sequence ID" value="BXY_0423300.1"/>
    <property type="gene ID" value="BXY_0423300"/>
</dbReference>
<evidence type="ECO:0000313" key="15">
    <source>
        <dbReference type="Proteomes" id="UP000095284"/>
    </source>
</evidence>
<evidence type="ECO:0000256" key="6">
    <source>
        <dbReference type="ARBA" id="ARBA00022723"/>
    </source>
</evidence>
<keyword evidence="6" id="KW-0479">Metal-binding</keyword>
<dbReference type="GO" id="GO:0046872">
    <property type="term" value="F:metal ion binding"/>
    <property type="evidence" value="ECO:0007669"/>
    <property type="project" value="UniProtKB-KW"/>
</dbReference>
<evidence type="ECO:0000259" key="12">
    <source>
        <dbReference type="PROSITE" id="PS50939"/>
    </source>
</evidence>
<dbReference type="OrthoDB" id="907479at2759"/>
<sequence>MSSTSLEVHPQLFFCRILYGTALTAGMASIFLLLDWLSLDGPLFDGVYFPERRMKLHVMAMCSFLVVNNGLAICMYRAYRGTKKLYTKGIHSLMHFINVIFIIFGLKAAFDAHNYHKTADGAPAPRPNLHSSHSWIGLATCILYTIQYLSGLVIYGLHFTSPADRKRNMPMHRAFGLVLFGMAFAVTMMGITQYSIWHTTCPDWYCMDRIVVNALSLSLTIFFLCVVIIVHRPEWRRLPLPEEVEKPLESASLTSVDTSVKSKRILDSGSISHSEFDR</sequence>
<evidence type="ECO:0000256" key="5">
    <source>
        <dbReference type="ARBA" id="ARBA00022692"/>
    </source>
</evidence>
<name>A0A1I7RU26_BURXY</name>
<evidence type="ECO:0000313" key="13">
    <source>
        <dbReference type="EMBL" id="CAD5235570.1"/>
    </source>
</evidence>
<evidence type="ECO:0000313" key="16">
    <source>
        <dbReference type="Proteomes" id="UP000659654"/>
    </source>
</evidence>
<dbReference type="Proteomes" id="UP000095284">
    <property type="component" value="Unplaced"/>
</dbReference>
<keyword evidence="10 11" id="KW-0472">Membrane</keyword>
<dbReference type="PANTHER" id="PTHR10106">
    <property type="entry name" value="CYTOCHROME B561-RELATED"/>
    <property type="match status" value="1"/>
</dbReference>
<reference evidence="14" key="2">
    <citation type="submission" date="2020-08" db="EMBL/GenBank/DDBJ databases">
        <authorList>
            <person name="Kikuchi T."/>
        </authorList>
    </citation>
    <scope>NUCLEOTIDE SEQUENCE</scope>
    <source>
        <strain evidence="13">Ka4C1</strain>
    </source>
</reference>
<evidence type="ECO:0000256" key="1">
    <source>
        <dbReference type="ARBA" id="ARBA00001970"/>
    </source>
</evidence>
<evidence type="ECO:0000256" key="9">
    <source>
        <dbReference type="ARBA" id="ARBA00023004"/>
    </source>
</evidence>
<dbReference type="EMBL" id="CAJFDI010000006">
    <property type="protein sequence ID" value="CAD5235570.1"/>
    <property type="molecule type" value="Genomic_DNA"/>
</dbReference>
<dbReference type="AlphaFoldDB" id="A0A1I7RU26"/>
<dbReference type="SMR" id="A0A1I7RU26"/>
<evidence type="ECO:0000256" key="4">
    <source>
        <dbReference type="ARBA" id="ARBA00022617"/>
    </source>
</evidence>
<comment type="subcellular location">
    <subcellularLocation>
        <location evidence="2">Membrane</location>
        <topology evidence="2">Multi-pass membrane protein</topology>
    </subcellularLocation>
</comment>